<dbReference type="AlphaFoldDB" id="A0A8C8W480"/>
<protein>
    <submittedName>
        <fullName evidence="6">Prolactin family 3, subfamily a, member 1</fullName>
    </submittedName>
</protein>
<dbReference type="GO" id="GO:1903489">
    <property type="term" value="P:positive regulation of lactation"/>
    <property type="evidence" value="ECO:0007669"/>
    <property type="project" value="TreeGrafter"/>
</dbReference>
<dbReference type="InterPro" id="IPR009079">
    <property type="entry name" value="4_helix_cytokine-like_core"/>
</dbReference>
<dbReference type="GO" id="GO:0007565">
    <property type="term" value="P:female pregnancy"/>
    <property type="evidence" value="ECO:0007669"/>
    <property type="project" value="TreeGrafter"/>
</dbReference>
<accession>A0A8C8W480</accession>
<dbReference type="GO" id="GO:0030879">
    <property type="term" value="P:mammary gland development"/>
    <property type="evidence" value="ECO:0007669"/>
    <property type="project" value="TreeGrafter"/>
</dbReference>
<reference evidence="6" key="2">
    <citation type="submission" date="2025-08" db="UniProtKB">
        <authorList>
            <consortium name="Ensembl"/>
        </authorList>
    </citation>
    <scope>IDENTIFICATION</scope>
</reference>
<gene>
    <name evidence="6" type="primary">LOC102911231</name>
</gene>
<dbReference type="GO" id="GO:0005615">
    <property type="term" value="C:extracellular space"/>
    <property type="evidence" value="ECO:0007669"/>
    <property type="project" value="TreeGrafter"/>
</dbReference>
<name>A0A8C8W480_PERMB</name>
<dbReference type="Proteomes" id="UP000694547">
    <property type="component" value="Chromosome 5"/>
</dbReference>
<keyword evidence="7" id="KW-1185">Reference proteome</keyword>
<dbReference type="GO" id="GO:0046427">
    <property type="term" value="P:positive regulation of receptor signaling pathway via JAK-STAT"/>
    <property type="evidence" value="ECO:0007669"/>
    <property type="project" value="TreeGrafter"/>
</dbReference>
<organism evidence="6 7">
    <name type="scientific">Peromyscus maniculatus bairdii</name>
    <name type="common">Prairie deer mouse</name>
    <dbReference type="NCBI Taxonomy" id="230844"/>
    <lineage>
        <taxon>Eukaryota</taxon>
        <taxon>Metazoa</taxon>
        <taxon>Chordata</taxon>
        <taxon>Craniata</taxon>
        <taxon>Vertebrata</taxon>
        <taxon>Euteleostomi</taxon>
        <taxon>Mammalia</taxon>
        <taxon>Eutheria</taxon>
        <taxon>Euarchontoglires</taxon>
        <taxon>Glires</taxon>
        <taxon>Rodentia</taxon>
        <taxon>Myomorpha</taxon>
        <taxon>Muroidea</taxon>
        <taxon>Cricetidae</taxon>
        <taxon>Neotominae</taxon>
        <taxon>Peromyscus</taxon>
    </lineage>
</organism>
<proteinExistence type="inferred from homology"/>
<evidence type="ECO:0000256" key="3">
    <source>
        <dbReference type="ARBA" id="ARBA00022525"/>
    </source>
</evidence>
<dbReference type="InterPro" id="IPR001400">
    <property type="entry name" value="Somatotropin/Prolactin"/>
</dbReference>
<evidence type="ECO:0000256" key="2">
    <source>
        <dbReference type="ARBA" id="ARBA00008474"/>
    </source>
</evidence>
<dbReference type="Pfam" id="PF00103">
    <property type="entry name" value="Hormone_1"/>
    <property type="match status" value="1"/>
</dbReference>
<dbReference type="PANTHER" id="PTHR11417:SF13">
    <property type="entry name" value="GROWTH HORMONE D9"/>
    <property type="match status" value="1"/>
</dbReference>
<dbReference type="PRINTS" id="PR00836">
    <property type="entry name" value="SOMATOTROPIN"/>
</dbReference>
<evidence type="ECO:0000256" key="5">
    <source>
        <dbReference type="SAM" id="SignalP"/>
    </source>
</evidence>
<dbReference type="GO" id="GO:0005148">
    <property type="term" value="F:prolactin receptor binding"/>
    <property type="evidence" value="ECO:0007669"/>
    <property type="project" value="TreeGrafter"/>
</dbReference>
<dbReference type="GeneTree" id="ENSGT00950000182818"/>
<sequence length="224" mass="25738">MQLSWSQPCSMIQLLLVSNLLLWECVVSRPMCLDIGYKKLFLQELLDRATVIAQYTSNLTMQMSEEFDENFAKNLEYKARNSSTCHTASLTTLEINEQIQQTQSDELLKVMISISRAWYHPLEHIVCEVAARKGTCETMLSKIKEVEENQELLEEMKGILVRVHPGAEENAYPAWMGLAEVRSDNEDTHHFALSNLLHCLRSDTDKIVTYLEVLKCQVIHNNNC</sequence>
<keyword evidence="3" id="KW-0964">Secreted</keyword>
<evidence type="ECO:0000313" key="7">
    <source>
        <dbReference type="Proteomes" id="UP000694547"/>
    </source>
</evidence>
<dbReference type="SUPFAM" id="SSF47266">
    <property type="entry name" value="4-helical cytokines"/>
    <property type="match status" value="1"/>
</dbReference>
<dbReference type="GO" id="GO:0008284">
    <property type="term" value="P:positive regulation of cell population proliferation"/>
    <property type="evidence" value="ECO:0007669"/>
    <property type="project" value="TreeGrafter"/>
</dbReference>
<dbReference type="CDD" id="cd10288">
    <property type="entry name" value="prolactin_like"/>
    <property type="match status" value="1"/>
</dbReference>
<evidence type="ECO:0000313" key="6">
    <source>
        <dbReference type="Ensembl" id="ENSPEMP00000035470.1"/>
    </source>
</evidence>
<reference evidence="6 7" key="1">
    <citation type="submission" date="2018-10" db="EMBL/GenBank/DDBJ databases">
        <title>Improved assembly of the deer mouse Peromyscus maniculatus genome.</title>
        <authorList>
            <person name="Lassance J.-M."/>
            <person name="Hoekstra H.E."/>
        </authorList>
    </citation>
    <scope>NUCLEOTIDE SEQUENCE [LARGE SCALE GENOMIC DNA]</scope>
</reference>
<feature type="signal peptide" evidence="5">
    <location>
        <begin position="1"/>
        <end position="28"/>
    </location>
</feature>
<feature type="chain" id="PRO_5034360013" evidence="5">
    <location>
        <begin position="29"/>
        <end position="224"/>
    </location>
</feature>
<dbReference type="Ensembl" id="ENSPEMT00000041907.1">
    <property type="protein sequence ID" value="ENSPEMP00000035470.1"/>
    <property type="gene ID" value="ENSPEMG00000029374.1"/>
</dbReference>
<evidence type="ECO:0000256" key="4">
    <source>
        <dbReference type="RuleBase" id="RU003618"/>
    </source>
</evidence>
<dbReference type="GO" id="GO:0005179">
    <property type="term" value="F:hormone activity"/>
    <property type="evidence" value="ECO:0007669"/>
    <property type="project" value="UniProtKB-KW"/>
</dbReference>
<dbReference type="InterPro" id="IPR018116">
    <property type="entry name" value="Somatotropin_CS"/>
</dbReference>
<dbReference type="GO" id="GO:0031667">
    <property type="term" value="P:response to nutrient levels"/>
    <property type="evidence" value="ECO:0007669"/>
    <property type="project" value="TreeGrafter"/>
</dbReference>
<keyword evidence="4" id="KW-0372">Hormone</keyword>
<reference evidence="6" key="3">
    <citation type="submission" date="2025-09" db="UniProtKB">
        <authorList>
            <consortium name="Ensembl"/>
        </authorList>
    </citation>
    <scope>IDENTIFICATION</scope>
</reference>
<dbReference type="Gene3D" id="1.20.1250.10">
    <property type="match status" value="1"/>
</dbReference>
<dbReference type="PROSITE" id="PS00338">
    <property type="entry name" value="SOMATOTROPIN_2"/>
    <property type="match status" value="1"/>
</dbReference>
<comment type="subcellular location">
    <subcellularLocation>
        <location evidence="1 4">Secreted</location>
    </subcellularLocation>
</comment>
<keyword evidence="5" id="KW-0732">Signal</keyword>
<dbReference type="PANTHER" id="PTHR11417">
    <property type="entry name" value="SOMATOTROPIN,PROLACTIN"/>
    <property type="match status" value="1"/>
</dbReference>
<comment type="similarity">
    <text evidence="2 4">Belongs to the somatotropin/prolactin family.</text>
</comment>
<evidence type="ECO:0000256" key="1">
    <source>
        <dbReference type="ARBA" id="ARBA00004613"/>
    </source>
</evidence>